<keyword evidence="5 11" id="KW-0653">Protein transport</keyword>
<evidence type="ECO:0000256" key="6">
    <source>
        <dbReference type="ARBA" id="ARBA00023010"/>
    </source>
</evidence>
<evidence type="ECO:0000256" key="10">
    <source>
        <dbReference type="ARBA" id="ARBA00064371"/>
    </source>
</evidence>
<dbReference type="GeneID" id="103171583"/>
<dbReference type="Pfam" id="PF02953">
    <property type="entry name" value="zf-Tim10_DDP"/>
    <property type="match status" value="1"/>
</dbReference>
<dbReference type="CTD" id="26517"/>
<comment type="subunit">
    <text evidence="10">Heterohexamer; composed of 3 copies of TIMM8 (TIMM8A or TIMM8B) and 3 copies of TIMM13, named soluble 70 kDa complex. Associates with the TIM22 complex, whose core is composed of TIMM22.</text>
</comment>
<keyword evidence="6 11" id="KW-0811">Translocation</keyword>
<dbReference type="KEGG" id="cmk:103171583"/>
<proteinExistence type="evidence at transcript level"/>
<keyword evidence="8 11" id="KW-1015">Disulfide bond</keyword>
<dbReference type="SUPFAM" id="SSF144122">
    <property type="entry name" value="Tim10-like"/>
    <property type="match status" value="1"/>
</dbReference>
<comment type="domain">
    <text evidence="11">The twin CX3C motif contains 4 conserved Cys residues that form 2 disulfide bonds in the mitochondrial intermembrane space.</text>
</comment>
<dbReference type="GO" id="GO:0045039">
    <property type="term" value="P:protein insertion into mitochondrial inner membrane"/>
    <property type="evidence" value="ECO:0007669"/>
    <property type="project" value="UniProtKB-ARBA"/>
</dbReference>
<feature type="domain" description="Tim10-like" evidence="12">
    <location>
        <begin position="29"/>
        <end position="89"/>
    </location>
</feature>
<evidence type="ECO:0000256" key="5">
    <source>
        <dbReference type="ARBA" id="ARBA00022927"/>
    </source>
</evidence>
<dbReference type="InterPro" id="IPR035427">
    <property type="entry name" value="Tim10-like_dom_sf"/>
</dbReference>
<organism evidence="13">
    <name type="scientific">Callorhinchus milii</name>
    <name type="common">Ghost shark</name>
    <dbReference type="NCBI Taxonomy" id="7868"/>
    <lineage>
        <taxon>Eukaryota</taxon>
        <taxon>Metazoa</taxon>
        <taxon>Chordata</taxon>
        <taxon>Craniata</taxon>
        <taxon>Vertebrata</taxon>
        <taxon>Chondrichthyes</taxon>
        <taxon>Holocephali</taxon>
        <taxon>Chimaeriformes</taxon>
        <taxon>Callorhinchidae</taxon>
        <taxon>Callorhinchus</taxon>
    </lineage>
</organism>
<sequence>MDGFSSDFAAGAGGAGGAGKVDAGLIMEQVKVQIAVANAQELLQRMTDKCFRKCIGKPGSSLDNSEQKCVAMCMDRYMDAWNIVSKTYNSRLQRERARM</sequence>
<evidence type="ECO:0000256" key="11">
    <source>
        <dbReference type="RuleBase" id="RU367043"/>
    </source>
</evidence>
<evidence type="ECO:0000313" key="13">
    <source>
        <dbReference type="EMBL" id="AFP12468.1"/>
    </source>
</evidence>
<dbReference type="FunFam" id="1.10.287.810:FF:000001">
    <property type="entry name" value="mitochondrial import inner membrane translocase subunit TIM13"/>
    <property type="match status" value="1"/>
</dbReference>
<comment type="subcellular location">
    <subcellularLocation>
        <location evidence="11">Mitochondrion inner membrane</location>
        <topology evidence="11">Peripheral membrane protein</topology>
        <orientation evidence="11">Intermembrane side</orientation>
    </subcellularLocation>
</comment>
<dbReference type="RefSeq" id="XP_007882574.1">
    <property type="nucleotide sequence ID" value="XM_007884383.1"/>
</dbReference>
<evidence type="ECO:0000256" key="1">
    <source>
        <dbReference type="ARBA" id="ARBA00006720"/>
    </source>
</evidence>
<evidence type="ECO:0000256" key="9">
    <source>
        <dbReference type="ARBA" id="ARBA00023186"/>
    </source>
</evidence>
<keyword evidence="4" id="KW-0862">Zinc</keyword>
<comment type="similarity">
    <text evidence="1 11">Belongs to the small Tim family.</text>
</comment>
<keyword evidence="11" id="KW-0472">Membrane</keyword>
<name>V9LHK8_CALMI</name>
<dbReference type="GO" id="GO:0015031">
    <property type="term" value="P:protein transport"/>
    <property type="evidence" value="ECO:0007669"/>
    <property type="project" value="UniProtKB-KW"/>
</dbReference>
<keyword evidence="9 11" id="KW-0143">Chaperone</keyword>
<evidence type="ECO:0000256" key="7">
    <source>
        <dbReference type="ARBA" id="ARBA00023128"/>
    </source>
</evidence>
<dbReference type="GO" id="GO:0005743">
    <property type="term" value="C:mitochondrial inner membrane"/>
    <property type="evidence" value="ECO:0007669"/>
    <property type="project" value="UniProtKB-SubCell"/>
</dbReference>
<keyword evidence="3" id="KW-0479">Metal-binding</keyword>
<comment type="function">
    <text evidence="11">Mitochondrial intermembrane chaperone that participates in the import and insertion of some multi-pass transmembrane proteins into the mitochondrial inner membrane. Also required for the transfer of beta-barrel precursors from the TOM complex to the sorting and assembly machinery (SAM complex) of the outer membrane. Acts as a chaperone-like protein that protects the hydrophobic precursors from aggregation and guide them through the mitochondrial intermembrane space.</text>
</comment>
<accession>V9LHK8</accession>
<dbReference type="AlphaFoldDB" id="V9LHK8"/>
<dbReference type="GO" id="GO:0046872">
    <property type="term" value="F:metal ion binding"/>
    <property type="evidence" value="ECO:0007669"/>
    <property type="project" value="UniProtKB-KW"/>
</dbReference>
<evidence type="ECO:0000256" key="3">
    <source>
        <dbReference type="ARBA" id="ARBA00022723"/>
    </source>
</evidence>
<protein>
    <recommendedName>
        <fullName evidence="11">Mitochondrial import inner membrane translocase subunit</fullName>
    </recommendedName>
</protein>
<evidence type="ECO:0000256" key="8">
    <source>
        <dbReference type="ARBA" id="ARBA00023157"/>
    </source>
</evidence>
<keyword evidence="7 11" id="KW-0496">Mitochondrion</keyword>
<evidence type="ECO:0000259" key="12">
    <source>
        <dbReference type="Pfam" id="PF02953"/>
    </source>
</evidence>
<reference evidence="13" key="1">
    <citation type="journal article" date="2014" name="Nature">
        <title>Elephant shark genome provides unique insights into gnathostome evolution.</title>
        <authorList>
            <consortium name="International Elephant Shark Genome Sequencing Consortium"/>
            <person name="Venkatesh B."/>
            <person name="Lee A.P."/>
            <person name="Ravi V."/>
            <person name="Maurya A.K."/>
            <person name="Lian M.M."/>
            <person name="Swann J.B."/>
            <person name="Ohta Y."/>
            <person name="Flajnik M.F."/>
            <person name="Sutoh Y."/>
            <person name="Kasahara M."/>
            <person name="Hoon S."/>
            <person name="Gangu V."/>
            <person name="Roy S.W."/>
            <person name="Irimia M."/>
            <person name="Korzh V."/>
            <person name="Kondrychyn I."/>
            <person name="Lim Z.W."/>
            <person name="Tay B.H."/>
            <person name="Tohari S."/>
            <person name="Kong K.W."/>
            <person name="Ho S."/>
            <person name="Lorente-Galdos B."/>
            <person name="Quilez J."/>
            <person name="Marques-Bonet T."/>
            <person name="Raney B.J."/>
            <person name="Ingham P.W."/>
            <person name="Tay A."/>
            <person name="Hillier L.W."/>
            <person name="Minx P."/>
            <person name="Boehm T."/>
            <person name="Wilson R.K."/>
            <person name="Brenner S."/>
            <person name="Warren W.C."/>
        </authorList>
    </citation>
    <scope>NUCLEOTIDE SEQUENCE</scope>
    <source>
        <tissue evidence="13">Brain</tissue>
    </source>
</reference>
<dbReference type="InterPro" id="IPR004217">
    <property type="entry name" value="Tim10-like"/>
</dbReference>
<evidence type="ECO:0000256" key="2">
    <source>
        <dbReference type="ARBA" id="ARBA00022448"/>
    </source>
</evidence>
<keyword evidence="2 11" id="KW-0813">Transport</keyword>
<keyword evidence="11" id="KW-0999">Mitochondrion inner membrane</keyword>
<dbReference type="OrthoDB" id="7813104at2759"/>
<dbReference type="Gene3D" id="1.10.287.810">
    <property type="entry name" value="Mitochondrial import inner membrane translocase subunit tim13 like domains"/>
    <property type="match status" value="1"/>
</dbReference>
<dbReference type="GO" id="GO:0042719">
    <property type="term" value="C:mitochondrial intermembrane space chaperone complex"/>
    <property type="evidence" value="ECO:0007669"/>
    <property type="project" value="UniProtKB-ARBA"/>
</dbReference>
<evidence type="ECO:0000256" key="4">
    <source>
        <dbReference type="ARBA" id="ARBA00022833"/>
    </source>
</evidence>
<dbReference type="EMBL" id="JW879951">
    <property type="protein sequence ID" value="AFP12468.1"/>
    <property type="molecule type" value="mRNA"/>
</dbReference>